<dbReference type="RefSeq" id="XP_040733342.1">
    <property type="nucleotide sequence ID" value="XM_040877247.1"/>
</dbReference>
<dbReference type="Proteomes" id="UP000249363">
    <property type="component" value="Unassembled WGS sequence"/>
</dbReference>
<dbReference type="AlphaFoldDB" id="A0A364KZ40"/>
<dbReference type="GeneID" id="63794054"/>
<keyword evidence="4" id="KW-1185">Reference proteome</keyword>
<dbReference type="Gene3D" id="3.30.710.10">
    <property type="entry name" value="Potassium Channel Kv1.1, Chain A"/>
    <property type="match status" value="1"/>
</dbReference>
<dbReference type="STRING" id="1196081.A0A364KZ40"/>
<dbReference type="PROSITE" id="PS50097">
    <property type="entry name" value="BTB"/>
    <property type="match status" value="1"/>
</dbReference>
<sequence>MEDRDTYKTQRIINSVFFEHANWWIAERLAELMAGLMMNSKYSDLTLECDGETFPVHKAVVLTQSVVLEKACQEPWKEGVENIIQIKEFDAQTVRRMVEFLYTGDYDQGKPEFVNPTTNGESADAGDEAEDVDSNCGDDFHPLFERCRSNLDANIQSLEAGISNISLNAYQPSSPSVSASERNEWGPDDETAANDFFDAFSLQLGVHAIADYYMIKVLKRKAIEKTKTLLKKTLWSAKGFLAVAKEAFETTTPSPASTAAAEKEQDAETLRDVIIETASDHFTEIIDSHDFARSDLNPEFAAILLQKAAKKHNDIRAELKQAHRDNFNFYIVNSHRTQELMKNISYLQAQTAAFEDCVQRVQELSTCQVCGCAYNALIREEGENNTDDDDGYDADGSVDGSATGVGAQERKVKKYVIECKKCNLHSVRSGDLLRGDMSFFGGDELYQGVAELSVDELPAEPWLQGENDQFAGTLYPDADADDV</sequence>
<dbReference type="SUPFAM" id="SSF54695">
    <property type="entry name" value="POZ domain"/>
    <property type="match status" value="1"/>
</dbReference>
<dbReference type="PANTHER" id="PTHR47843">
    <property type="entry name" value="BTB DOMAIN-CONTAINING PROTEIN-RELATED"/>
    <property type="match status" value="1"/>
</dbReference>
<evidence type="ECO:0000313" key="4">
    <source>
        <dbReference type="Proteomes" id="UP000249363"/>
    </source>
</evidence>
<dbReference type="EMBL" id="MIKG01000008">
    <property type="protein sequence ID" value="RAO68826.1"/>
    <property type="molecule type" value="Genomic_DNA"/>
</dbReference>
<dbReference type="PANTHER" id="PTHR47843:SF5">
    <property type="entry name" value="BTB_POZ DOMAIN PROTEIN"/>
    <property type="match status" value="1"/>
</dbReference>
<evidence type="ECO:0000259" key="2">
    <source>
        <dbReference type="PROSITE" id="PS50097"/>
    </source>
</evidence>
<dbReference type="InterPro" id="IPR011333">
    <property type="entry name" value="SKP1/BTB/POZ_sf"/>
</dbReference>
<feature type="compositionally biased region" description="Acidic residues" evidence="1">
    <location>
        <begin position="383"/>
        <end position="393"/>
    </location>
</feature>
<dbReference type="Pfam" id="PF00651">
    <property type="entry name" value="BTB"/>
    <property type="match status" value="1"/>
</dbReference>
<dbReference type="CDD" id="cd18186">
    <property type="entry name" value="BTB_POZ_ZBTB_KLHL-like"/>
    <property type="match status" value="1"/>
</dbReference>
<evidence type="ECO:0000256" key="1">
    <source>
        <dbReference type="SAM" id="MobiDB-lite"/>
    </source>
</evidence>
<accession>A0A364KZ40</accession>
<dbReference type="OrthoDB" id="6359816at2759"/>
<name>A0A364KZ40_TALAM</name>
<protein>
    <recommendedName>
        <fullName evidence="2">BTB domain-containing protein</fullName>
    </recommendedName>
</protein>
<feature type="region of interest" description="Disordered" evidence="1">
    <location>
        <begin position="383"/>
        <end position="405"/>
    </location>
</feature>
<organism evidence="3 4">
    <name type="scientific">Talaromyces amestolkiae</name>
    <dbReference type="NCBI Taxonomy" id="1196081"/>
    <lineage>
        <taxon>Eukaryota</taxon>
        <taxon>Fungi</taxon>
        <taxon>Dikarya</taxon>
        <taxon>Ascomycota</taxon>
        <taxon>Pezizomycotina</taxon>
        <taxon>Eurotiomycetes</taxon>
        <taxon>Eurotiomycetidae</taxon>
        <taxon>Eurotiales</taxon>
        <taxon>Trichocomaceae</taxon>
        <taxon>Talaromyces</taxon>
        <taxon>Talaromyces sect. Talaromyces</taxon>
    </lineage>
</organism>
<dbReference type="InterPro" id="IPR000210">
    <property type="entry name" value="BTB/POZ_dom"/>
</dbReference>
<evidence type="ECO:0000313" key="3">
    <source>
        <dbReference type="EMBL" id="RAO68826.1"/>
    </source>
</evidence>
<feature type="domain" description="BTB" evidence="2">
    <location>
        <begin position="43"/>
        <end position="110"/>
    </location>
</feature>
<proteinExistence type="predicted"/>
<gene>
    <name evidence="3" type="ORF">BHQ10_004838</name>
</gene>
<reference evidence="3 4" key="1">
    <citation type="journal article" date="2017" name="Biotechnol. Biofuels">
        <title>Differential beta-glucosidase expression as a function of carbon source availability in Talaromyces amestolkiae: a genomic and proteomic approach.</title>
        <authorList>
            <person name="de Eugenio L.I."/>
            <person name="Mendez-Liter J.A."/>
            <person name="Nieto-Dominguez M."/>
            <person name="Alonso L."/>
            <person name="Gil-Munoz J."/>
            <person name="Barriuso J."/>
            <person name="Prieto A."/>
            <person name="Martinez M.J."/>
        </authorList>
    </citation>
    <scope>NUCLEOTIDE SEQUENCE [LARGE SCALE GENOMIC DNA]</scope>
    <source>
        <strain evidence="3 4">CIB</strain>
    </source>
</reference>
<comment type="caution">
    <text evidence="3">The sequence shown here is derived from an EMBL/GenBank/DDBJ whole genome shotgun (WGS) entry which is preliminary data.</text>
</comment>